<dbReference type="InterPro" id="IPR011042">
    <property type="entry name" value="6-blade_b-propeller_TolB-like"/>
</dbReference>
<dbReference type="PANTHER" id="PTHR19328:SF75">
    <property type="entry name" value="ALDOSE SUGAR DEHYDROGENASE YLII"/>
    <property type="match status" value="1"/>
</dbReference>
<dbReference type="RefSeq" id="WP_230840548.1">
    <property type="nucleotide sequence ID" value="NZ_CP063845.1"/>
</dbReference>
<evidence type="ECO:0000256" key="1">
    <source>
        <dbReference type="ARBA" id="ARBA00022729"/>
    </source>
</evidence>
<evidence type="ECO:0000259" key="3">
    <source>
        <dbReference type="Pfam" id="PF07995"/>
    </source>
</evidence>
<name>A0ABY3PIS5_9CYAN</name>
<dbReference type="EMBL" id="CP063845">
    <property type="protein sequence ID" value="UFP93514.1"/>
    <property type="molecule type" value="Genomic_DNA"/>
</dbReference>
<dbReference type="SUPFAM" id="SSF69318">
    <property type="entry name" value="Integrin alpha N-terminal domain"/>
    <property type="match status" value="1"/>
</dbReference>
<dbReference type="InterPro" id="IPR011041">
    <property type="entry name" value="Quinoprot_gluc/sorb_DH_b-prop"/>
</dbReference>
<feature type="signal peptide" evidence="2">
    <location>
        <begin position="1"/>
        <end position="29"/>
    </location>
</feature>
<dbReference type="Gene3D" id="2.130.10.130">
    <property type="entry name" value="Integrin alpha, N-terminal"/>
    <property type="match status" value="1"/>
</dbReference>
<dbReference type="SUPFAM" id="SSF50952">
    <property type="entry name" value="Soluble quinoprotein glucose dehydrogenase"/>
    <property type="match status" value="1"/>
</dbReference>
<dbReference type="Pfam" id="PF13517">
    <property type="entry name" value="FG-GAP_3"/>
    <property type="match status" value="2"/>
</dbReference>
<reference evidence="4 5" key="1">
    <citation type="journal article" date="2021" name="Genome Biol. Evol.">
        <title>Complete Genome Sequencing of a Novel Gloeobacter Species from a Waterfall Cave in Mexico.</title>
        <authorList>
            <person name="Saw J.H."/>
            <person name="Cardona T."/>
            <person name="Montejano G."/>
        </authorList>
    </citation>
    <scope>NUCLEOTIDE SEQUENCE [LARGE SCALE GENOMIC DNA]</scope>
    <source>
        <strain evidence="4">MG652769</strain>
    </source>
</reference>
<dbReference type="Proteomes" id="UP001054846">
    <property type="component" value="Chromosome"/>
</dbReference>
<evidence type="ECO:0000313" key="5">
    <source>
        <dbReference type="Proteomes" id="UP001054846"/>
    </source>
</evidence>
<dbReference type="InterPro" id="IPR013517">
    <property type="entry name" value="FG-GAP"/>
</dbReference>
<gene>
    <name evidence="4" type="ORF">ISF26_17205</name>
</gene>
<keyword evidence="1 2" id="KW-0732">Signal</keyword>
<dbReference type="Gene3D" id="2.120.10.30">
    <property type="entry name" value="TolB, C-terminal domain"/>
    <property type="match status" value="1"/>
</dbReference>
<evidence type="ECO:0000256" key="2">
    <source>
        <dbReference type="SAM" id="SignalP"/>
    </source>
</evidence>
<accession>A0ABY3PIS5</accession>
<dbReference type="InterPro" id="IPR028994">
    <property type="entry name" value="Integrin_alpha_N"/>
</dbReference>
<feature type="domain" description="Glucose/Sorbosone dehydrogenase" evidence="3">
    <location>
        <begin position="44"/>
        <end position="360"/>
    </location>
</feature>
<sequence>MLTDYRALSGLLGSSLCVSIFSIAAAAHAQIPAGFQQKLVLEGLDAPTAMEFAPDGRLFVCEKGGALRVIAGDSLLGEPFLQVDVATENERGLLGIAFDPAFATNRHLYVYYTRAAEPVKNRLSRFTASAANPNVAEPASELVILDNIASDTGNHNGGAIHFGTDGKLYAGVGDGGSNPDNSQSLGTLSGKLLRVDPGAYPNIVPPDNPFVGTGGARGEIWALGLRNPFTFAVQPGTGTIFINDVGSNAWEEVNRAAKGGNYGWPAVEGDADDPDFIDPVYSYPRGSSASIAGGAFYQATQFPGAYSGNYFFADYIQGFLRRLLPADYTQVREFARGLDGVVDLKVGPDGQLYWLSINSGAVYKIGALPIRGDFNADRTSEILWRLSETGANLLWLMSGTTQTGVAYLPTVADPNWQIGGTGDFDGDSKTDILWRNKTTGANTVWRMNGPAFVGTVSLPPVGDGNWDIVGTGDFSGDGKTDILWRNALSGANSVWTMNGPVYTGAVALPAVAGPDWQVVGTGHFDGDGKLDIVWRHRATGENAVWLMNGTTFAKSLSLPSVGDTRWEIGGVGDYNNDAAPDLVWRHRATGENAVWLMNGTVFLARQSLPLVADTRWQVRGPR</sequence>
<keyword evidence="5" id="KW-1185">Reference proteome</keyword>
<dbReference type="PANTHER" id="PTHR19328">
    <property type="entry name" value="HEDGEHOG-INTERACTING PROTEIN"/>
    <property type="match status" value="1"/>
</dbReference>
<organism evidence="4 5">
    <name type="scientific">Gloeobacter morelensis MG652769</name>
    <dbReference type="NCBI Taxonomy" id="2781736"/>
    <lineage>
        <taxon>Bacteria</taxon>
        <taxon>Bacillati</taxon>
        <taxon>Cyanobacteriota</taxon>
        <taxon>Cyanophyceae</taxon>
        <taxon>Gloeobacterales</taxon>
        <taxon>Gloeobacteraceae</taxon>
        <taxon>Gloeobacter</taxon>
        <taxon>Gloeobacter morelensis</taxon>
    </lineage>
</organism>
<dbReference type="InterPro" id="IPR012938">
    <property type="entry name" value="Glc/Sorbosone_DH"/>
</dbReference>
<feature type="chain" id="PRO_5045582246" evidence="2">
    <location>
        <begin position="30"/>
        <end position="622"/>
    </location>
</feature>
<protein>
    <submittedName>
        <fullName evidence="4">PQQ-dependent sugar dehydrogenase</fullName>
    </submittedName>
</protein>
<evidence type="ECO:0000313" key="4">
    <source>
        <dbReference type="EMBL" id="UFP93514.1"/>
    </source>
</evidence>
<dbReference type="Pfam" id="PF07995">
    <property type="entry name" value="GSDH"/>
    <property type="match status" value="1"/>
</dbReference>
<proteinExistence type="predicted"/>